<organism evidence="3 4">
    <name type="scientific">Diaphorobacter aerolatus</name>
    <dbReference type="NCBI Taxonomy" id="1288495"/>
    <lineage>
        <taxon>Bacteria</taxon>
        <taxon>Pseudomonadati</taxon>
        <taxon>Pseudomonadota</taxon>
        <taxon>Betaproteobacteria</taxon>
        <taxon>Burkholderiales</taxon>
        <taxon>Comamonadaceae</taxon>
        <taxon>Diaphorobacter</taxon>
    </lineage>
</organism>
<dbReference type="Proteomes" id="UP000516028">
    <property type="component" value="Chromosome"/>
</dbReference>
<dbReference type="InterPro" id="IPR016147">
    <property type="entry name" value="Pili_assmbl_chaperone_N"/>
</dbReference>
<dbReference type="InterPro" id="IPR013783">
    <property type="entry name" value="Ig-like_fold"/>
</dbReference>
<dbReference type="SUPFAM" id="SSF49354">
    <property type="entry name" value="PapD-like"/>
    <property type="match status" value="1"/>
</dbReference>
<accession>A0A7H0GP44</accession>
<dbReference type="EMBL" id="CP060783">
    <property type="protein sequence ID" value="QNP50060.1"/>
    <property type="molecule type" value="Genomic_DNA"/>
</dbReference>
<dbReference type="Gene3D" id="2.60.40.10">
    <property type="entry name" value="Immunoglobulins"/>
    <property type="match status" value="1"/>
</dbReference>
<feature type="chain" id="PRO_5028921547" evidence="1">
    <location>
        <begin position="31"/>
        <end position="201"/>
    </location>
</feature>
<dbReference type="Pfam" id="PF00345">
    <property type="entry name" value="PapD_N"/>
    <property type="match status" value="1"/>
</dbReference>
<feature type="domain" description="Pili assembly chaperone N-terminal" evidence="2">
    <location>
        <begin position="32"/>
        <end position="159"/>
    </location>
</feature>
<dbReference type="PANTHER" id="PTHR30251">
    <property type="entry name" value="PILUS ASSEMBLY CHAPERONE"/>
    <property type="match status" value="1"/>
</dbReference>
<reference evidence="3 4" key="1">
    <citation type="submission" date="2020-08" db="EMBL/GenBank/DDBJ databases">
        <title>Genome sequence of Diaphorobacter aerolatus KACC 16536T.</title>
        <authorList>
            <person name="Hyun D.-W."/>
            <person name="Bae J.-W."/>
        </authorList>
    </citation>
    <scope>NUCLEOTIDE SEQUENCE [LARGE SCALE GENOMIC DNA]</scope>
    <source>
        <strain evidence="3 4">KACC 16536</strain>
    </source>
</reference>
<evidence type="ECO:0000313" key="4">
    <source>
        <dbReference type="Proteomes" id="UP000516028"/>
    </source>
</evidence>
<dbReference type="PANTHER" id="PTHR30251:SF4">
    <property type="entry name" value="SLR1668 PROTEIN"/>
    <property type="match status" value="1"/>
</dbReference>
<name>A0A7H0GP44_9BURK</name>
<keyword evidence="4" id="KW-1185">Reference proteome</keyword>
<gene>
    <name evidence="3" type="ORF">H9K75_09585</name>
</gene>
<sequence length="201" mass="21535">MFSLRLFPVSRLLIATCALGGLLMASTVRAGGLEVSPTTLQITSQQSADGITLSNVGATALHAQVRVFAWSQQDNEDLLTPSNALIVSPPMLQIAPGSSQLLRVIRSSGAPAPGTEQTYRLIIDEIPATVTPTDAAGSAPPKGLSNSLNFYMRYSLPVFLGDTNDAPKTQLTWRVDKAPREWTLTVTNNGPTAHRWPISRP</sequence>
<protein>
    <submittedName>
        <fullName evidence="3">Molecular chaperone</fullName>
    </submittedName>
</protein>
<feature type="signal peptide" evidence="1">
    <location>
        <begin position="1"/>
        <end position="30"/>
    </location>
</feature>
<dbReference type="GO" id="GO:0071555">
    <property type="term" value="P:cell wall organization"/>
    <property type="evidence" value="ECO:0007669"/>
    <property type="project" value="InterPro"/>
</dbReference>
<dbReference type="RefSeq" id="WP_187725600.1">
    <property type="nucleotide sequence ID" value="NZ_CP060783.1"/>
</dbReference>
<dbReference type="InterPro" id="IPR008962">
    <property type="entry name" value="PapD-like_sf"/>
</dbReference>
<keyword evidence="1" id="KW-0732">Signal</keyword>
<evidence type="ECO:0000313" key="3">
    <source>
        <dbReference type="EMBL" id="QNP50060.1"/>
    </source>
</evidence>
<dbReference type="GO" id="GO:0030288">
    <property type="term" value="C:outer membrane-bounded periplasmic space"/>
    <property type="evidence" value="ECO:0007669"/>
    <property type="project" value="InterPro"/>
</dbReference>
<proteinExistence type="predicted"/>
<dbReference type="AlphaFoldDB" id="A0A7H0GP44"/>
<dbReference type="KEGG" id="daer:H9K75_09585"/>
<dbReference type="InterPro" id="IPR050643">
    <property type="entry name" value="Periplasmic_pilus_chap"/>
</dbReference>
<evidence type="ECO:0000259" key="2">
    <source>
        <dbReference type="Pfam" id="PF00345"/>
    </source>
</evidence>
<evidence type="ECO:0000256" key="1">
    <source>
        <dbReference type="SAM" id="SignalP"/>
    </source>
</evidence>